<dbReference type="Proteomes" id="UP000053732">
    <property type="component" value="Unassembled WGS sequence"/>
</dbReference>
<evidence type="ECO:0000313" key="2">
    <source>
        <dbReference type="Proteomes" id="UP000053732"/>
    </source>
</evidence>
<sequence length="138" mass="15526">MEEIANIVRQIGQQQGENLYLRTCYTLFKHLQDNAGEAREDLLRLHQSGASVSSDDAFSPIYRVAHELRISVDALVCQARQAQSACEEFCQLEPSFSALEAFRFTDTTQTPDTPETTAHEACDSPRSMQFVIFPVEIP</sequence>
<dbReference type="EMBL" id="HG793199">
    <property type="protein sequence ID" value="CRL30980.1"/>
    <property type="molecule type" value="Genomic_DNA"/>
</dbReference>
<name>A0A0G4PX77_PENC3</name>
<organism evidence="1 2">
    <name type="scientific">Penicillium camemberti (strain FM 013)</name>
    <dbReference type="NCBI Taxonomy" id="1429867"/>
    <lineage>
        <taxon>Eukaryota</taxon>
        <taxon>Fungi</taxon>
        <taxon>Dikarya</taxon>
        <taxon>Ascomycota</taxon>
        <taxon>Pezizomycotina</taxon>
        <taxon>Eurotiomycetes</taxon>
        <taxon>Eurotiomycetidae</taxon>
        <taxon>Eurotiales</taxon>
        <taxon>Aspergillaceae</taxon>
        <taxon>Penicillium</taxon>
    </lineage>
</organism>
<proteinExistence type="predicted"/>
<dbReference type="STRING" id="1429867.A0A0G4PX77"/>
<accession>A0A0G4PX77</accession>
<dbReference type="AlphaFoldDB" id="A0A0G4PX77"/>
<keyword evidence="2" id="KW-1185">Reference proteome</keyword>
<gene>
    <name evidence="1" type="ORF">PCAMFM013_S066g000009</name>
</gene>
<evidence type="ECO:0000313" key="1">
    <source>
        <dbReference type="EMBL" id="CRL30980.1"/>
    </source>
</evidence>
<reference evidence="1 2" key="1">
    <citation type="journal article" date="2014" name="Nat. Commun.">
        <title>Multiple recent horizontal transfers of a large genomic region in cheese making fungi.</title>
        <authorList>
            <person name="Cheeseman K."/>
            <person name="Ropars J."/>
            <person name="Renault P."/>
            <person name="Dupont J."/>
            <person name="Gouzy J."/>
            <person name="Branca A."/>
            <person name="Abraham A.L."/>
            <person name="Ceppi M."/>
            <person name="Conseiller E."/>
            <person name="Debuchy R."/>
            <person name="Malagnac F."/>
            <person name="Goarin A."/>
            <person name="Silar P."/>
            <person name="Lacoste S."/>
            <person name="Sallet E."/>
            <person name="Bensimon A."/>
            <person name="Giraud T."/>
            <person name="Brygoo Y."/>
        </authorList>
    </citation>
    <scope>NUCLEOTIDE SEQUENCE [LARGE SCALE GENOMIC DNA]</scope>
    <source>
        <strain evidence="2">FM 013</strain>
    </source>
</reference>
<protein>
    <submittedName>
        <fullName evidence="1">Str. FM013</fullName>
    </submittedName>
</protein>